<dbReference type="SUPFAM" id="SSF55811">
    <property type="entry name" value="Nudix"/>
    <property type="match status" value="1"/>
</dbReference>
<evidence type="ECO:0000256" key="1">
    <source>
        <dbReference type="ARBA" id="ARBA00001936"/>
    </source>
</evidence>
<gene>
    <name evidence="8" type="ORF">ATM17_01870</name>
</gene>
<proteinExistence type="predicted"/>
<evidence type="ECO:0000313" key="8">
    <source>
        <dbReference type="EMBL" id="AMU87795.1"/>
    </source>
</evidence>
<comment type="cofactor">
    <cofactor evidence="2">
        <name>Mg(2+)</name>
        <dbReference type="ChEBI" id="CHEBI:18420"/>
    </cofactor>
</comment>
<evidence type="ECO:0000256" key="6">
    <source>
        <dbReference type="ARBA" id="ARBA00023211"/>
    </source>
</evidence>
<evidence type="ECO:0000256" key="3">
    <source>
        <dbReference type="ARBA" id="ARBA00022723"/>
    </source>
</evidence>
<reference evidence="9" key="1">
    <citation type="submission" date="2015-11" db="EMBL/GenBank/DDBJ databases">
        <title>Complete genome sequence of a polyethylene-glycol degrader Sphingopyxis macrogoltabida 203N (NBRC 111659).</title>
        <authorList>
            <person name="Yoshiyuki O."/>
            <person name="Shouta N."/>
            <person name="Nagata Y."/>
            <person name="Numata M."/>
            <person name="Tsuchikane K."/>
            <person name="Hosoyama A."/>
            <person name="Yamazoe A."/>
            <person name="Tsuda M."/>
            <person name="Fujita N."/>
            <person name="Kawai F."/>
        </authorList>
    </citation>
    <scope>NUCLEOTIDE SEQUENCE [LARGE SCALE GENOMIC DNA]</scope>
    <source>
        <strain evidence="9">203N</strain>
    </source>
</reference>
<dbReference type="PANTHER" id="PTHR12992:SF11">
    <property type="entry name" value="MITOCHONDRIAL COENZYME A DIPHOSPHATASE NUDT8"/>
    <property type="match status" value="1"/>
</dbReference>
<evidence type="ECO:0000256" key="4">
    <source>
        <dbReference type="ARBA" id="ARBA00022801"/>
    </source>
</evidence>
<dbReference type="PANTHER" id="PTHR12992">
    <property type="entry name" value="NUDIX HYDROLASE"/>
    <property type="match status" value="1"/>
</dbReference>
<dbReference type="Pfam" id="PF00293">
    <property type="entry name" value="NUDIX"/>
    <property type="match status" value="1"/>
</dbReference>
<dbReference type="GO" id="GO:0046872">
    <property type="term" value="F:metal ion binding"/>
    <property type="evidence" value="ECO:0007669"/>
    <property type="project" value="UniProtKB-KW"/>
</dbReference>
<sequence>MMLSEKLRAALDNLLPEAGEDETYLMDGLPTLRDAAVLIAFTDRPDPGVILTQRPQWLRSHAGQVAFPGGKIDPGDRDAIDAALREAEEEIGLSRRDVMIAGTTEAYRSGSGYHITPVLGVIPPDLPLDPNPDEVEDWFEVPLDILFDPENYIQQHAHWQGHDRHYYDMHWQGRRIWGVTAGIIINLARRMPAGWHR</sequence>
<feature type="domain" description="Nudix hydrolase" evidence="7">
    <location>
        <begin position="31"/>
        <end position="162"/>
    </location>
</feature>
<evidence type="ECO:0000256" key="2">
    <source>
        <dbReference type="ARBA" id="ARBA00001946"/>
    </source>
</evidence>
<evidence type="ECO:0000256" key="5">
    <source>
        <dbReference type="ARBA" id="ARBA00022842"/>
    </source>
</evidence>
<accession>A0AAC8YWZ2</accession>
<keyword evidence="5" id="KW-0460">Magnesium</keyword>
<dbReference type="InterPro" id="IPR000086">
    <property type="entry name" value="NUDIX_hydrolase_dom"/>
</dbReference>
<keyword evidence="4" id="KW-0378">Hydrolase</keyword>
<dbReference type="InterPro" id="IPR015797">
    <property type="entry name" value="NUDIX_hydrolase-like_dom_sf"/>
</dbReference>
<evidence type="ECO:0000313" key="9">
    <source>
        <dbReference type="Proteomes" id="UP000076088"/>
    </source>
</evidence>
<dbReference type="Proteomes" id="UP000076088">
    <property type="component" value="Chromosome"/>
</dbReference>
<name>A0AAC8YWZ2_SPHMC</name>
<dbReference type="InterPro" id="IPR045121">
    <property type="entry name" value="CoAse"/>
</dbReference>
<keyword evidence="6" id="KW-0464">Manganese</keyword>
<keyword evidence="9" id="KW-1185">Reference proteome</keyword>
<dbReference type="EMBL" id="CP013344">
    <property type="protein sequence ID" value="AMU87795.1"/>
    <property type="molecule type" value="Genomic_DNA"/>
</dbReference>
<evidence type="ECO:0000259" key="7">
    <source>
        <dbReference type="PROSITE" id="PS51462"/>
    </source>
</evidence>
<dbReference type="CDD" id="cd03426">
    <property type="entry name" value="NUDIX_CoAse_Nudt7"/>
    <property type="match status" value="1"/>
</dbReference>
<dbReference type="PROSITE" id="PS51462">
    <property type="entry name" value="NUDIX"/>
    <property type="match status" value="1"/>
</dbReference>
<dbReference type="GO" id="GO:0010945">
    <property type="term" value="F:coenzyme A diphosphatase activity"/>
    <property type="evidence" value="ECO:0007669"/>
    <property type="project" value="InterPro"/>
</dbReference>
<reference evidence="8 9" key="2">
    <citation type="journal article" date="2016" name="Genome Announc.">
        <title>Complete Genome Sequence of Sphingopyxis macrogoltabida Strain 203N (NBRC 111659), a Polyethylene Glycol Degrader.</title>
        <authorList>
            <person name="Ohtsubo Y."/>
            <person name="Nonoyama S."/>
            <person name="Nagata Y."/>
            <person name="Numata M."/>
            <person name="Tsuchikane K."/>
            <person name="Hosoyama A."/>
            <person name="Yamazoe A."/>
            <person name="Tsuda M."/>
            <person name="Fujita N."/>
            <person name="Kawai F."/>
        </authorList>
    </citation>
    <scope>NUCLEOTIDE SEQUENCE [LARGE SCALE GENOMIC DNA]</scope>
    <source>
        <strain evidence="8 9">203N</strain>
    </source>
</reference>
<dbReference type="Gene3D" id="3.90.79.10">
    <property type="entry name" value="Nucleoside Triphosphate Pyrophosphohydrolase"/>
    <property type="match status" value="1"/>
</dbReference>
<dbReference type="NCBIfam" id="NF007980">
    <property type="entry name" value="PRK10707.1"/>
    <property type="match status" value="1"/>
</dbReference>
<comment type="cofactor">
    <cofactor evidence="1">
        <name>Mn(2+)</name>
        <dbReference type="ChEBI" id="CHEBI:29035"/>
    </cofactor>
</comment>
<dbReference type="AlphaFoldDB" id="A0AAC8YWZ2"/>
<keyword evidence="3" id="KW-0479">Metal-binding</keyword>
<organism evidence="8 9">
    <name type="scientific">Sphingopyxis macrogoltabida</name>
    <name type="common">Sphingomonas macrogoltabidus</name>
    <dbReference type="NCBI Taxonomy" id="33050"/>
    <lineage>
        <taxon>Bacteria</taxon>
        <taxon>Pseudomonadati</taxon>
        <taxon>Pseudomonadota</taxon>
        <taxon>Alphaproteobacteria</taxon>
        <taxon>Sphingomonadales</taxon>
        <taxon>Sphingomonadaceae</taxon>
        <taxon>Sphingopyxis</taxon>
    </lineage>
</organism>
<protein>
    <submittedName>
        <fullName evidence="8">Coenzyme A pyrophosphatase</fullName>
    </submittedName>
</protein>